<dbReference type="AlphaFoldDB" id="A0AAD2HRC8"/>
<name>A0AAD2HRC8_9AGAR</name>
<dbReference type="Proteomes" id="UP001295794">
    <property type="component" value="Unassembled WGS sequence"/>
</dbReference>
<accession>A0AAD2HRC8</accession>
<evidence type="ECO:0000313" key="2">
    <source>
        <dbReference type="EMBL" id="CAK5280567.1"/>
    </source>
</evidence>
<comment type="caution">
    <text evidence="2">The sequence shown here is derived from an EMBL/GenBank/DDBJ whole genome shotgun (WGS) entry which is preliminary data.</text>
</comment>
<protein>
    <submittedName>
        <fullName evidence="2">Uncharacterized protein</fullName>
    </submittedName>
</protein>
<evidence type="ECO:0000313" key="3">
    <source>
        <dbReference type="Proteomes" id="UP001295794"/>
    </source>
</evidence>
<sequence>MFTSVVSLMMEGFDINVPSHLPVPQTSSTRAFQKVSRVESDLGAPGRSLLWNESPQTRTRDQTETKAPARTGPSILEWTSVQEHLSKLAASNGIVELEDIERYRPKTHAPLDRIIVQEDTKGTPAASSQLAYEVQYHELVTKLTASFKVAQLRRFLKLYGATSFAGRSKQEMAMRIIEDHWQWPSLSAVLQRQQDSQPSVKTVPLTPPQAFLILGRDGTQARHLSSRYHANIVFKANPLSLQIEGTVGALRSLEQHIVDFKAGIVEDIFELPQEQTVDADSLQRISRLSGVLAEAFGENKVIITPGTLSWDAIKAFVCRFVCPPALRIPSLSRERNGYSFDLSARLANSSTKPARVFCHLPPSIASSSSLPASTQFPRSYGIYPFFSPRALPWAVGSRGVFRLRRVESSINPQGKEEVSKTGGLASDRGSLLDLETAGHVLLTTESPGIFPPLTGQIKIPEVLDWLKTHPESPCIFSPNVPSNLLGAQSEQFLMSHRLVYHALDNDATAPIKILKLAVELPQKDDNFVLKYFVQAGETVDIDVALPDRPMDIRFSILNSALLGRQKTPDVLTEYVKELESFLAFEDPDATQPEAPLTLDYNGNRYLLHSNVSVRRGIAPSHNATESVPAFIENCLDAVTDERTTSCLVICDDMSSPAQWTSFMQHCDSYSLNHKIAKRNNH</sequence>
<reference evidence="2" key="1">
    <citation type="submission" date="2023-11" db="EMBL/GenBank/DDBJ databases">
        <authorList>
            <person name="De Vega J J."/>
            <person name="De Vega J J."/>
        </authorList>
    </citation>
    <scope>NUCLEOTIDE SEQUENCE</scope>
</reference>
<feature type="region of interest" description="Disordered" evidence="1">
    <location>
        <begin position="38"/>
        <end position="70"/>
    </location>
</feature>
<proteinExistence type="predicted"/>
<keyword evidence="3" id="KW-1185">Reference proteome</keyword>
<organism evidence="2 3">
    <name type="scientific">Mycena citricolor</name>
    <dbReference type="NCBI Taxonomy" id="2018698"/>
    <lineage>
        <taxon>Eukaryota</taxon>
        <taxon>Fungi</taxon>
        <taxon>Dikarya</taxon>
        <taxon>Basidiomycota</taxon>
        <taxon>Agaricomycotina</taxon>
        <taxon>Agaricomycetes</taxon>
        <taxon>Agaricomycetidae</taxon>
        <taxon>Agaricales</taxon>
        <taxon>Marasmiineae</taxon>
        <taxon>Mycenaceae</taxon>
        <taxon>Mycena</taxon>
    </lineage>
</organism>
<evidence type="ECO:0000256" key="1">
    <source>
        <dbReference type="SAM" id="MobiDB-lite"/>
    </source>
</evidence>
<dbReference type="EMBL" id="CAVNYO010000440">
    <property type="protein sequence ID" value="CAK5280567.1"/>
    <property type="molecule type" value="Genomic_DNA"/>
</dbReference>
<gene>
    <name evidence="2" type="ORF">MYCIT1_LOCUS31068</name>
</gene>